<dbReference type="PANTHER" id="PTHR40980:SF4">
    <property type="entry name" value="TONB-DEPENDENT RECEPTOR-LIKE BETA-BARREL DOMAIN-CONTAINING PROTEIN"/>
    <property type="match status" value="1"/>
</dbReference>
<dbReference type="PROSITE" id="PS51257">
    <property type="entry name" value="PROKAR_LIPOPROTEIN"/>
    <property type="match status" value="1"/>
</dbReference>
<dbReference type="InterPro" id="IPR036942">
    <property type="entry name" value="Beta-barrel_TonB_sf"/>
</dbReference>
<feature type="domain" description="TonB-dependent receptor plug" evidence="12">
    <location>
        <begin position="77"/>
        <end position="187"/>
    </location>
</feature>
<comment type="similarity">
    <text evidence="8 9">Belongs to the TonB-dependent receptor family.</text>
</comment>
<keyword evidence="5 9" id="KW-0798">TonB box</keyword>
<dbReference type="NCBIfam" id="TIGR01782">
    <property type="entry name" value="TonB-Xanth-Caul"/>
    <property type="match status" value="1"/>
</dbReference>
<dbReference type="InterPro" id="IPR000531">
    <property type="entry name" value="Beta-barrel_TonB"/>
</dbReference>
<dbReference type="EMBL" id="JAOBTW010000014">
    <property type="protein sequence ID" value="MDZ7283033.1"/>
    <property type="molecule type" value="Genomic_DNA"/>
</dbReference>
<proteinExistence type="inferred from homology"/>
<keyword evidence="6 8" id="KW-0472">Membrane</keyword>
<evidence type="ECO:0000256" key="10">
    <source>
        <dbReference type="SAM" id="SignalP"/>
    </source>
</evidence>
<evidence type="ECO:0000256" key="2">
    <source>
        <dbReference type="ARBA" id="ARBA00022448"/>
    </source>
</evidence>
<protein>
    <submittedName>
        <fullName evidence="13">TonB-dependent receptor</fullName>
    </submittedName>
</protein>
<reference evidence="14" key="1">
    <citation type="submission" date="2023-07" db="EMBL/GenBank/DDBJ databases">
        <title>Whole genome sequence analysis of rice epiphytic Sphingomonas sanguinis OsEp_Plm_15B2.</title>
        <authorList>
            <person name="Sahu K.P."/>
            <person name="Asharani P."/>
            <person name="Reddy B."/>
            <person name="Kumar A."/>
        </authorList>
    </citation>
    <scope>NUCLEOTIDE SEQUENCE [LARGE SCALE GENOMIC DNA]</scope>
    <source>
        <strain evidence="14">OsEp_Plm_15B2</strain>
    </source>
</reference>
<dbReference type="SUPFAM" id="SSF56935">
    <property type="entry name" value="Porins"/>
    <property type="match status" value="1"/>
</dbReference>
<keyword evidence="13" id="KW-0675">Receptor</keyword>
<keyword evidence="4 8" id="KW-0812">Transmembrane</keyword>
<evidence type="ECO:0000256" key="4">
    <source>
        <dbReference type="ARBA" id="ARBA00022692"/>
    </source>
</evidence>
<dbReference type="Gene3D" id="2.170.130.10">
    <property type="entry name" value="TonB-dependent receptor, plug domain"/>
    <property type="match status" value="1"/>
</dbReference>
<accession>A0ABU5LSX1</accession>
<comment type="subcellular location">
    <subcellularLocation>
        <location evidence="1 8">Cell outer membrane</location>
        <topology evidence="1 8">Multi-pass membrane protein</topology>
    </subcellularLocation>
</comment>
<dbReference type="InterPro" id="IPR039426">
    <property type="entry name" value="TonB-dep_rcpt-like"/>
</dbReference>
<feature type="chain" id="PRO_5046944801" evidence="10">
    <location>
        <begin position="29"/>
        <end position="948"/>
    </location>
</feature>
<keyword evidence="7 8" id="KW-0998">Cell outer membrane</keyword>
<evidence type="ECO:0000256" key="9">
    <source>
        <dbReference type="RuleBase" id="RU003357"/>
    </source>
</evidence>
<comment type="caution">
    <text evidence="13">The sequence shown here is derived from an EMBL/GenBank/DDBJ whole genome shotgun (WGS) entry which is preliminary data.</text>
</comment>
<evidence type="ECO:0000256" key="6">
    <source>
        <dbReference type="ARBA" id="ARBA00023136"/>
    </source>
</evidence>
<dbReference type="Pfam" id="PF00593">
    <property type="entry name" value="TonB_dep_Rec_b-barrel"/>
    <property type="match status" value="1"/>
</dbReference>
<dbReference type="Gene3D" id="2.40.170.20">
    <property type="entry name" value="TonB-dependent receptor, beta-barrel domain"/>
    <property type="match status" value="1"/>
</dbReference>
<feature type="domain" description="TonB-dependent receptor-like beta-barrel" evidence="11">
    <location>
        <begin position="432"/>
        <end position="915"/>
    </location>
</feature>
<dbReference type="PANTHER" id="PTHR40980">
    <property type="entry name" value="PLUG DOMAIN-CONTAINING PROTEIN"/>
    <property type="match status" value="1"/>
</dbReference>
<keyword evidence="14" id="KW-1185">Reference proteome</keyword>
<dbReference type="Proteomes" id="UP001292182">
    <property type="component" value="Unassembled WGS sequence"/>
</dbReference>
<keyword evidence="3 8" id="KW-1134">Transmembrane beta strand</keyword>
<dbReference type="CDD" id="cd01347">
    <property type="entry name" value="ligand_gated_channel"/>
    <property type="match status" value="1"/>
</dbReference>
<dbReference type="PROSITE" id="PS52016">
    <property type="entry name" value="TONB_DEPENDENT_REC_3"/>
    <property type="match status" value="1"/>
</dbReference>
<evidence type="ECO:0000256" key="1">
    <source>
        <dbReference type="ARBA" id="ARBA00004571"/>
    </source>
</evidence>
<keyword evidence="10" id="KW-0732">Signal</keyword>
<evidence type="ECO:0000256" key="5">
    <source>
        <dbReference type="ARBA" id="ARBA00023077"/>
    </source>
</evidence>
<evidence type="ECO:0000313" key="14">
    <source>
        <dbReference type="Proteomes" id="UP001292182"/>
    </source>
</evidence>
<dbReference type="InterPro" id="IPR012910">
    <property type="entry name" value="Plug_dom"/>
</dbReference>
<evidence type="ECO:0000313" key="13">
    <source>
        <dbReference type="EMBL" id="MDZ7283033.1"/>
    </source>
</evidence>
<dbReference type="Pfam" id="PF07715">
    <property type="entry name" value="Plug"/>
    <property type="match status" value="1"/>
</dbReference>
<evidence type="ECO:0000256" key="8">
    <source>
        <dbReference type="PROSITE-ProRule" id="PRU01360"/>
    </source>
</evidence>
<dbReference type="InterPro" id="IPR037066">
    <property type="entry name" value="Plug_dom_sf"/>
</dbReference>
<dbReference type="RefSeq" id="WP_322539837.1">
    <property type="nucleotide sequence ID" value="NZ_JAOBTW010000014.1"/>
</dbReference>
<feature type="signal peptide" evidence="10">
    <location>
        <begin position="1"/>
        <end position="28"/>
    </location>
</feature>
<dbReference type="InterPro" id="IPR010104">
    <property type="entry name" value="TonB_rcpt_bac"/>
</dbReference>
<sequence length="948" mass="102760">MMKDYYARFLCGASVAALSIGACGSADAQTASAAVQATGQQATGNVTADQAAQGTVSDQDIVVTGVRESLRSAQAIKRNANQIVDSVNAQDIGKLPDANTVEALQRITGVQIQRRYGEGATDFDHRTTPAITVRGLTQVSNFIDGRAAISASGGRTLDLEAIPPELLAGIDVYKNPPASTIEGDIAGVVNIRTRLPFDQPSQLISATLKGNYYDRADKFGGSGSALYSNRFQTGIGEMGFLVNASYARSSYRQDAILIGAFGPIPSGINIPGAPANAQVPYGEQIYDDGGDRKRIGLAGAFQWQAADNLLITAQALYSRYNFYRQGKYFYYNNNGNTVTTPQAGAAFTFDKAGYATSGSLANQVFESARFDQDLTNTTGNYTLNAKWDVSDRLHATFDGQYLKSSYNADRNGFVISLYDQTGQTPYNAKNQSIVDFDLRGSRPVWNVQNPALLSDPNNYAFTYMADSITRNDADQLSLKYDLEYDVEGGFLQKLRGGLRYSDSTIDLRGTWNGFCLLPSGPNPSCSSAAGLPFVRLSQFPELALKGPTPNFFDNRTLTGGILYPNFEQGNSLWDSLTKTEAKFGATPKNSFSPGDLNHQTERTLAAYIAADYEGVLGGVKIDGNAGVRLVRTDTGSAGTIFNSDGTQAPIDVQRRYIKALPSFNIRAHLTDTLQTRFAFSKSFARPNFDQMATNVTLNNPTERTFIVRDSNNNVIAQYPTGGSGNPYLRPITSDNYDVTAEWYFAPTGSFTIGGFYKKVDGFLAGGTTFQNFNGVTYAIGTTVNTGKGTVKGFEAAYQQFFDFLPGPLSGLGVQANYTYVDSSVTNPFATTGANIPTTVPLEKLSKHSYNLVGLYEKGPITGRLAWSWRGKYFDTTQGSGANGIPQFQKPYASLDASVSYNLNTHIAVSLDAVNLTNRMNLTYIGTMSQPLQYTLNDRRFGFSLRATY</sequence>
<evidence type="ECO:0000256" key="7">
    <source>
        <dbReference type="ARBA" id="ARBA00023237"/>
    </source>
</evidence>
<evidence type="ECO:0000259" key="11">
    <source>
        <dbReference type="Pfam" id="PF00593"/>
    </source>
</evidence>
<gene>
    <name evidence="13" type="ORF">N4G62_13465</name>
</gene>
<organism evidence="13 14">
    <name type="scientific">Sphingomonas sanguinis</name>
    <dbReference type="NCBI Taxonomy" id="33051"/>
    <lineage>
        <taxon>Bacteria</taxon>
        <taxon>Pseudomonadati</taxon>
        <taxon>Pseudomonadota</taxon>
        <taxon>Alphaproteobacteria</taxon>
        <taxon>Sphingomonadales</taxon>
        <taxon>Sphingomonadaceae</taxon>
        <taxon>Sphingomonas</taxon>
    </lineage>
</organism>
<keyword evidence="2 8" id="KW-0813">Transport</keyword>
<evidence type="ECO:0000259" key="12">
    <source>
        <dbReference type="Pfam" id="PF07715"/>
    </source>
</evidence>
<name>A0ABU5LSX1_9SPHN</name>
<evidence type="ECO:0000256" key="3">
    <source>
        <dbReference type="ARBA" id="ARBA00022452"/>
    </source>
</evidence>